<dbReference type="Proteomes" id="UP000237798">
    <property type="component" value="Unassembled WGS sequence"/>
</dbReference>
<dbReference type="EMBL" id="PVXP01000134">
    <property type="protein sequence ID" value="PRR78246.1"/>
    <property type="molecule type" value="Genomic_DNA"/>
</dbReference>
<comment type="caution">
    <text evidence="1">The sequence shown here is derived from an EMBL/GenBank/DDBJ whole genome shotgun (WGS) entry which is preliminary data.</text>
</comment>
<accession>A0A2T0B305</accession>
<sequence>MEKQINHEPWEKILEKFSSYEGTVTSFCSENNVSKSQFYYHKRRADILKKPTFHAVSLNTLIAPDNAEKAYKDIRIEIGKANVFIPSNESELLKTILKELAATC</sequence>
<keyword evidence="2" id="KW-1185">Reference proteome</keyword>
<name>A0A2T0B305_9CLOT</name>
<evidence type="ECO:0000313" key="1">
    <source>
        <dbReference type="EMBL" id="PRR78246.1"/>
    </source>
</evidence>
<proteinExistence type="predicted"/>
<dbReference type="NCBIfam" id="NF047593">
    <property type="entry name" value="IS66_ISAeme5_TnpA"/>
    <property type="match status" value="1"/>
</dbReference>
<gene>
    <name evidence="1" type="ORF">CLLU_36640</name>
</gene>
<dbReference type="AlphaFoldDB" id="A0A2T0B305"/>
<protein>
    <submittedName>
        <fullName evidence="1">Uncharacterized protein</fullName>
    </submittedName>
</protein>
<reference evidence="1 2" key="1">
    <citation type="submission" date="2018-03" db="EMBL/GenBank/DDBJ databases">
        <title>Genome sequence of Clostridium luticellarii DSM 29923.</title>
        <authorList>
            <person name="Poehlein A."/>
            <person name="Daniel R."/>
        </authorList>
    </citation>
    <scope>NUCLEOTIDE SEQUENCE [LARGE SCALE GENOMIC DNA]</scope>
    <source>
        <strain evidence="1 2">DSM 29923</strain>
    </source>
</reference>
<dbReference type="OrthoDB" id="1908483at2"/>
<evidence type="ECO:0000313" key="2">
    <source>
        <dbReference type="Proteomes" id="UP000237798"/>
    </source>
</evidence>
<organism evidence="1 2">
    <name type="scientific">Clostridium luticellarii</name>
    <dbReference type="NCBI Taxonomy" id="1691940"/>
    <lineage>
        <taxon>Bacteria</taxon>
        <taxon>Bacillati</taxon>
        <taxon>Bacillota</taxon>
        <taxon>Clostridia</taxon>
        <taxon>Eubacteriales</taxon>
        <taxon>Clostridiaceae</taxon>
        <taxon>Clostridium</taxon>
    </lineage>
</organism>
<dbReference type="RefSeq" id="WP_106011186.1">
    <property type="nucleotide sequence ID" value="NZ_PVXP01000134.1"/>
</dbReference>